<dbReference type="EMBL" id="CP136921">
    <property type="protein sequence ID" value="WOO32228.1"/>
    <property type="molecule type" value="Genomic_DNA"/>
</dbReference>
<sequence>MHADPNQEQATPALPSGRFEGREAFQKLVRDALACAAQEGWRELIVSDANFHDWPLGERAVVESLQQWASGGRRLTMLAADYAEVQRRHARFVQWRVRWDHIIVCRRAGAVDAQDLPSAIWSPQWVLQRHDPLRCNGVTGVEPERRILLREAINEWLERKSAPGFPASTLGL</sequence>
<reference evidence="1 2" key="1">
    <citation type="submission" date="2023-03" db="EMBL/GenBank/DDBJ databases">
        <title>Diaphorobacter basophil sp. nov., isolated from a sewage-treatment plant.</title>
        <authorList>
            <person name="Yang K."/>
        </authorList>
    </citation>
    <scope>NUCLEOTIDE SEQUENCE [LARGE SCALE GENOMIC DNA]</scope>
    <source>
        <strain evidence="1 2">Y-1</strain>
    </source>
</reference>
<evidence type="ECO:0000313" key="2">
    <source>
        <dbReference type="Proteomes" id="UP001303211"/>
    </source>
</evidence>
<protein>
    <submittedName>
        <fullName evidence="1">Uncharacterized protein</fullName>
    </submittedName>
</protein>
<accession>A0ABZ0J332</accession>
<organism evidence="1 2">
    <name type="scientific">Diaphorobacter limosus</name>
    <dbReference type="NCBI Taxonomy" id="3036128"/>
    <lineage>
        <taxon>Bacteria</taxon>
        <taxon>Pseudomonadati</taxon>
        <taxon>Pseudomonadota</taxon>
        <taxon>Betaproteobacteria</taxon>
        <taxon>Burkholderiales</taxon>
        <taxon>Comamonadaceae</taxon>
        <taxon>Diaphorobacter</taxon>
    </lineage>
</organism>
<dbReference type="RefSeq" id="WP_317701693.1">
    <property type="nucleotide sequence ID" value="NZ_CP136921.1"/>
</dbReference>
<proteinExistence type="predicted"/>
<evidence type="ECO:0000313" key="1">
    <source>
        <dbReference type="EMBL" id="WOO32228.1"/>
    </source>
</evidence>
<name>A0ABZ0J332_9BURK</name>
<gene>
    <name evidence="1" type="ORF">P4826_17860</name>
</gene>
<dbReference type="Proteomes" id="UP001303211">
    <property type="component" value="Chromosome"/>
</dbReference>
<keyword evidence="2" id="KW-1185">Reference proteome</keyword>